<dbReference type="OrthoDB" id="1372290at2759"/>
<dbReference type="EMBL" id="DF973189">
    <property type="protein sequence ID" value="GAU18760.1"/>
    <property type="molecule type" value="Genomic_DNA"/>
</dbReference>
<proteinExistence type="predicted"/>
<protein>
    <submittedName>
        <fullName evidence="1">Uncharacterized protein</fullName>
    </submittedName>
</protein>
<sequence>MEVNENVSHEMIISFDSCNDVISKIEMPISSSKDYVEVYKKLVVYNYKDDSSVGVEYWVKVQTIGMFSPLDRPVGVWKNEVLMATKTRLHSVRGIVALLPEDDIGAEFSYNLLSYEESYAY</sequence>
<accession>A0A2Z6M1G2</accession>
<evidence type="ECO:0000313" key="2">
    <source>
        <dbReference type="Proteomes" id="UP000242715"/>
    </source>
</evidence>
<name>A0A2Z6M1G2_TRISU</name>
<reference evidence="2" key="1">
    <citation type="journal article" date="2017" name="Front. Plant Sci.">
        <title>Climate Clever Clovers: New Paradigm to Reduce the Environmental Footprint of Ruminants by Breeding Low Methanogenic Forages Utilizing Haplotype Variation.</title>
        <authorList>
            <person name="Kaur P."/>
            <person name="Appels R."/>
            <person name="Bayer P.E."/>
            <person name="Keeble-Gagnere G."/>
            <person name="Wang J."/>
            <person name="Hirakawa H."/>
            <person name="Shirasawa K."/>
            <person name="Vercoe P."/>
            <person name="Stefanova K."/>
            <person name="Durmic Z."/>
            <person name="Nichols P."/>
            <person name="Revell C."/>
            <person name="Isobe S.N."/>
            <person name="Edwards D."/>
            <person name="Erskine W."/>
        </authorList>
    </citation>
    <scope>NUCLEOTIDE SEQUENCE [LARGE SCALE GENOMIC DNA]</scope>
    <source>
        <strain evidence="2">cv. Daliak</strain>
    </source>
</reference>
<dbReference type="Proteomes" id="UP000242715">
    <property type="component" value="Unassembled WGS sequence"/>
</dbReference>
<organism evidence="1 2">
    <name type="scientific">Trifolium subterraneum</name>
    <name type="common">Subterranean clover</name>
    <dbReference type="NCBI Taxonomy" id="3900"/>
    <lineage>
        <taxon>Eukaryota</taxon>
        <taxon>Viridiplantae</taxon>
        <taxon>Streptophyta</taxon>
        <taxon>Embryophyta</taxon>
        <taxon>Tracheophyta</taxon>
        <taxon>Spermatophyta</taxon>
        <taxon>Magnoliopsida</taxon>
        <taxon>eudicotyledons</taxon>
        <taxon>Gunneridae</taxon>
        <taxon>Pentapetalae</taxon>
        <taxon>rosids</taxon>
        <taxon>fabids</taxon>
        <taxon>Fabales</taxon>
        <taxon>Fabaceae</taxon>
        <taxon>Papilionoideae</taxon>
        <taxon>50 kb inversion clade</taxon>
        <taxon>NPAAA clade</taxon>
        <taxon>Hologalegina</taxon>
        <taxon>IRL clade</taxon>
        <taxon>Trifolieae</taxon>
        <taxon>Trifolium</taxon>
    </lineage>
</organism>
<gene>
    <name evidence="1" type="ORF">TSUD_80490</name>
</gene>
<keyword evidence="2" id="KW-1185">Reference proteome</keyword>
<dbReference type="AlphaFoldDB" id="A0A2Z6M1G2"/>
<evidence type="ECO:0000313" key="1">
    <source>
        <dbReference type="EMBL" id="GAU18760.1"/>
    </source>
</evidence>